<comment type="caution">
    <text evidence="7">The sequence shown here is derived from an EMBL/GenBank/DDBJ whole genome shotgun (WGS) entry which is preliminary data.</text>
</comment>
<accession>A0A8H7J9F0</accession>
<dbReference type="GO" id="GO:0016614">
    <property type="term" value="F:oxidoreductase activity, acting on CH-OH group of donors"/>
    <property type="evidence" value="ECO:0007669"/>
    <property type="project" value="InterPro"/>
</dbReference>
<keyword evidence="2" id="KW-0285">Flavoprotein</keyword>
<evidence type="ECO:0000256" key="4">
    <source>
        <dbReference type="SAM" id="SignalP"/>
    </source>
</evidence>
<dbReference type="PANTHER" id="PTHR47190">
    <property type="entry name" value="DEHYDROGENASE, PUTATIVE-RELATED"/>
    <property type="match status" value="1"/>
</dbReference>
<feature type="region of interest" description="Disordered" evidence="3">
    <location>
        <begin position="773"/>
        <end position="816"/>
    </location>
</feature>
<dbReference type="InterPro" id="IPR015920">
    <property type="entry name" value="Cellobiose_DH-like_cyt"/>
</dbReference>
<feature type="chain" id="PRO_5034142951" description="Glucose-methanol-choline oxidoreductase N-terminal domain-containing protein" evidence="4">
    <location>
        <begin position="22"/>
        <end position="834"/>
    </location>
</feature>
<dbReference type="Gene3D" id="3.30.410.10">
    <property type="entry name" value="Cholesterol Oxidase, domain 2"/>
    <property type="match status" value="1"/>
</dbReference>
<dbReference type="OrthoDB" id="413885at2759"/>
<dbReference type="InterPro" id="IPR007867">
    <property type="entry name" value="GMC_OxRtase_C"/>
</dbReference>
<feature type="compositionally biased region" description="Low complexity" evidence="3">
    <location>
        <begin position="773"/>
        <end position="815"/>
    </location>
</feature>
<sequence>MRSTIVGSAVGLLGLFRMATAASTTPVAYTDPNTDIDFQMLNANGNFSVAIALPETIESDFIGQLVVPISKTGAWGAVSFGGGMLNHLLLVAWANGEDVVSTFRTAAAYANPPVYDATTVSALPIANGTFVNSTHFSYTFLCKGCIVGGTTTFTKTDANPVLGWALSSSNPTTPSDPTSELPYHDAGFGLYGQKAAAAQSAKFETWASWASAATGNGTAPVSGGNSTLPSAGNGTAVVPTTSNTTYDVIVAGGGTAGIIAAERIAEAGLSVLLIERGPANTVPLGSTEGLKWNNTLTPYDVPALGSSLSSIPGTKICSDTASMAGCLLGGSSSINGENFIHPPEHDFENWPAGWSWSDVSEAADRLYSRNPGTTQPSADGKHYDDMAYSTVSSYLNGQGWTELDSIKTPNEKRMVYSRPAWSITNNLRAGPARTYMPFAEDLENFTLKLETKVIQVKRSGSSITGVLVELTDGSQQIINLKQGGKVVLAGGALSTPRILWNSGIGKSDALKIVQGGTTGVQLPEEADWIDLPVGHGLKDHAQAPLQFKTSTNYTAYKYTDIASDPLESDVALYKQGSGVLTQAAQRMHLWTSVNGTDGKERYLQGTVSSMKDGTVTVKTFLTHGTTSTGELGITAGGNTVLNVKPWLSDPADKEAFSGFIQWWIDITGQGNSTVNATMALDASSTPESILANNLVSGDHWVGTTKMGADDGRTDGTSVVDTDTKVYGTDNLFVVDASIHPDLPTGNTQAIIMVVAEHAAEKIAAFKVANGTVPATPSTPSSSAISATSTPSALATPDAATPSDSDVPVSSTVPSSGADKKYTLQEFIAFLKEAA</sequence>
<feature type="domain" description="Glucose-methanol-choline oxidoreductase N-terminal" evidence="6">
    <location>
        <begin position="491"/>
        <end position="505"/>
    </location>
</feature>
<keyword evidence="4" id="KW-0732">Signal</keyword>
<dbReference type="SUPFAM" id="SSF51905">
    <property type="entry name" value="FAD/NAD(P)-binding domain"/>
    <property type="match status" value="1"/>
</dbReference>
<dbReference type="Proteomes" id="UP000651452">
    <property type="component" value="Unassembled WGS sequence"/>
</dbReference>
<dbReference type="Gene3D" id="2.60.40.1210">
    <property type="entry name" value="Cellobiose dehydrogenase, cytochrome domain"/>
    <property type="match status" value="1"/>
</dbReference>
<dbReference type="PANTHER" id="PTHR47190:SF4">
    <property type="entry name" value="DEHYDROGENASE, PUTATIVE-RELATED"/>
    <property type="match status" value="1"/>
</dbReference>
<evidence type="ECO:0000259" key="5">
    <source>
        <dbReference type="PROSITE" id="PS00623"/>
    </source>
</evidence>
<keyword evidence="8" id="KW-1185">Reference proteome</keyword>
<evidence type="ECO:0000256" key="2">
    <source>
        <dbReference type="RuleBase" id="RU003968"/>
    </source>
</evidence>
<feature type="domain" description="Glucose-methanol-choline oxidoreductase N-terminal" evidence="5">
    <location>
        <begin position="325"/>
        <end position="348"/>
    </location>
</feature>
<dbReference type="InterPro" id="IPR036188">
    <property type="entry name" value="FAD/NAD-bd_sf"/>
</dbReference>
<dbReference type="PROSITE" id="PS00623">
    <property type="entry name" value="GMC_OXRED_1"/>
    <property type="match status" value="1"/>
</dbReference>
<dbReference type="Pfam" id="PF00732">
    <property type="entry name" value="GMC_oxred_N"/>
    <property type="match status" value="1"/>
</dbReference>
<evidence type="ECO:0000313" key="8">
    <source>
        <dbReference type="Proteomes" id="UP000651452"/>
    </source>
</evidence>
<dbReference type="AlphaFoldDB" id="A0A8H7J9F0"/>
<gene>
    <name evidence="7" type="ORF">EKO04_003346</name>
</gene>
<keyword evidence="2" id="KW-0274">FAD</keyword>
<reference evidence="7" key="2">
    <citation type="submission" date="2020-09" db="EMBL/GenBank/DDBJ databases">
        <title>Reference genome assembly for Australian Ascochyta lentis isolate Al4.</title>
        <authorList>
            <person name="Lee R.C."/>
            <person name="Farfan-Caceres L.M."/>
            <person name="Debler J.W."/>
            <person name="Williams A.H."/>
            <person name="Henares B.M."/>
        </authorList>
    </citation>
    <scope>NUCLEOTIDE SEQUENCE</scope>
    <source>
        <strain evidence="7">Al4</strain>
    </source>
</reference>
<evidence type="ECO:0000256" key="3">
    <source>
        <dbReference type="SAM" id="MobiDB-lite"/>
    </source>
</evidence>
<dbReference type="CDD" id="cd09630">
    <property type="entry name" value="CDH_like_cytochrome"/>
    <property type="match status" value="1"/>
</dbReference>
<dbReference type="PROSITE" id="PS00624">
    <property type="entry name" value="GMC_OXRED_2"/>
    <property type="match status" value="1"/>
</dbReference>
<dbReference type="InterPro" id="IPR053208">
    <property type="entry name" value="GMC_Oxidoreductase_CD"/>
</dbReference>
<reference evidence="7" key="1">
    <citation type="submission" date="2018-12" db="EMBL/GenBank/DDBJ databases">
        <authorList>
            <person name="Syme R.A."/>
            <person name="Farfan-Caceres L."/>
            <person name="Lichtenzveig J."/>
        </authorList>
    </citation>
    <scope>NUCLEOTIDE SEQUENCE</scope>
    <source>
        <strain evidence="7">Al4</strain>
    </source>
</reference>
<dbReference type="InterPro" id="IPR000172">
    <property type="entry name" value="GMC_OxRdtase_N"/>
</dbReference>
<evidence type="ECO:0000313" key="7">
    <source>
        <dbReference type="EMBL" id="KAF9698923.1"/>
    </source>
</evidence>
<evidence type="ECO:0000259" key="6">
    <source>
        <dbReference type="PROSITE" id="PS00624"/>
    </source>
</evidence>
<dbReference type="Pfam" id="PF05199">
    <property type="entry name" value="GMC_oxred_C"/>
    <property type="match status" value="1"/>
</dbReference>
<organism evidence="7 8">
    <name type="scientific">Ascochyta lentis</name>
    <dbReference type="NCBI Taxonomy" id="205686"/>
    <lineage>
        <taxon>Eukaryota</taxon>
        <taxon>Fungi</taxon>
        <taxon>Dikarya</taxon>
        <taxon>Ascomycota</taxon>
        <taxon>Pezizomycotina</taxon>
        <taxon>Dothideomycetes</taxon>
        <taxon>Pleosporomycetidae</taxon>
        <taxon>Pleosporales</taxon>
        <taxon>Pleosporineae</taxon>
        <taxon>Didymellaceae</taxon>
        <taxon>Ascochyta</taxon>
    </lineage>
</organism>
<comment type="similarity">
    <text evidence="1 2">Belongs to the GMC oxidoreductase family.</text>
</comment>
<proteinExistence type="inferred from homology"/>
<dbReference type="Pfam" id="PF16010">
    <property type="entry name" value="CDH-cyt"/>
    <property type="match status" value="1"/>
</dbReference>
<dbReference type="SUPFAM" id="SSF49344">
    <property type="entry name" value="CBD9-like"/>
    <property type="match status" value="1"/>
</dbReference>
<name>A0A8H7J9F0_9PLEO</name>
<evidence type="ECO:0000256" key="1">
    <source>
        <dbReference type="ARBA" id="ARBA00010790"/>
    </source>
</evidence>
<dbReference type="Gene3D" id="3.50.50.60">
    <property type="entry name" value="FAD/NAD(P)-binding domain"/>
    <property type="match status" value="1"/>
</dbReference>
<dbReference type="GO" id="GO:0050660">
    <property type="term" value="F:flavin adenine dinucleotide binding"/>
    <property type="evidence" value="ECO:0007669"/>
    <property type="project" value="InterPro"/>
</dbReference>
<dbReference type="SUPFAM" id="SSF54373">
    <property type="entry name" value="FAD-linked reductases, C-terminal domain"/>
    <property type="match status" value="1"/>
</dbReference>
<protein>
    <recommendedName>
        <fullName evidence="5 6">Glucose-methanol-choline oxidoreductase N-terminal domain-containing protein</fullName>
    </recommendedName>
</protein>
<dbReference type="EMBL" id="RZGK01000005">
    <property type="protein sequence ID" value="KAF9698923.1"/>
    <property type="molecule type" value="Genomic_DNA"/>
</dbReference>
<feature type="signal peptide" evidence="4">
    <location>
        <begin position="1"/>
        <end position="21"/>
    </location>
</feature>